<dbReference type="AlphaFoldDB" id="A0ABD2QLM2"/>
<evidence type="ECO:0000256" key="1">
    <source>
        <dbReference type="SAM" id="Phobius"/>
    </source>
</evidence>
<name>A0ABD2QLM2_9PLAT</name>
<evidence type="ECO:0000259" key="2">
    <source>
        <dbReference type="Pfam" id="PF06012"/>
    </source>
</evidence>
<dbReference type="Proteomes" id="UP001626550">
    <property type="component" value="Unassembled WGS sequence"/>
</dbReference>
<reference evidence="3 4" key="1">
    <citation type="submission" date="2024-11" db="EMBL/GenBank/DDBJ databases">
        <title>Adaptive evolution of stress response genes in parasites aligns with host niche diversity.</title>
        <authorList>
            <person name="Hahn C."/>
            <person name="Resl P."/>
        </authorList>
    </citation>
    <scope>NUCLEOTIDE SEQUENCE [LARGE SCALE GENOMIC DNA]</scope>
    <source>
        <strain evidence="3">EGGRZ-B1_66</strain>
        <tissue evidence="3">Body</tissue>
    </source>
</reference>
<sequence length="354" mass="40292">MKIDRTKIVNRCGYDQVDCLNLATKLSNCSDEELLSSLRQIKVWNYGKCELGLWADVLNRFDDILDRAVTRVGKWEMELDLPGNEKMVSDVVAILDFTAHLIEHSIYRYLYGSWNHVLSLFTSSSLDVLLAVLGLAYNFSKRSNYFARQDYAVRKTFLERLYSVAETWGGDENGFGLASCCSGEYFPPSAGDVLFEYRTQASEGVITSREVSLKNVHQMEKSPSAIMEQVLIEHRMLKSKQMALFSRIRLAHYFSNIEQRHKCIRARLQALSILCYTFEVDERFLYPALIGELVRVLSLPVSLYTDIKACVLRVMTALVNSTRLGIQWGALLETNGISNYHGPLPGNPYFTIST</sequence>
<keyword evidence="4" id="KW-1185">Reference proteome</keyword>
<feature type="domain" description="DUF908" evidence="2">
    <location>
        <begin position="91"/>
        <end position="203"/>
    </location>
</feature>
<evidence type="ECO:0000313" key="3">
    <source>
        <dbReference type="EMBL" id="KAL3320417.1"/>
    </source>
</evidence>
<proteinExistence type="predicted"/>
<dbReference type="InterPro" id="IPR010309">
    <property type="entry name" value="E3_Ub_ligase_DUF908"/>
</dbReference>
<keyword evidence="1" id="KW-0812">Transmembrane</keyword>
<dbReference type="EMBL" id="JBJKFK010000053">
    <property type="protein sequence ID" value="KAL3320417.1"/>
    <property type="molecule type" value="Genomic_DNA"/>
</dbReference>
<evidence type="ECO:0000313" key="4">
    <source>
        <dbReference type="Proteomes" id="UP001626550"/>
    </source>
</evidence>
<feature type="transmembrane region" description="Helical" evidence="1">
    <location>
        <begin position="117"/>
        <end position="139"/>
    </location>
</feature>
<accession>A0ABD2QLM2</accession>
<comment type="caution">
    <text evidence="3">The sequence shown here is derived from an EMBL/GenBank/DDBJ whole genome shotgun (WGS) entry which is preliminary data.</text>
</comment>
<organism evidence="3 4">
    <name type="scientific">Cichlidogyrus casuarinus</name>
    <dbReference type="NCBI Taxonomy" id="1844966"/>
    <lineage>
        <taxon>Eukaryota</taxon>
        <taxon>Metazoa</taxon>
        <taxon>Spiralia</taxon>
        <taxon>Lophotrochozoa</taxon>
        <taxon>Platyhelminthes</taxon>
        <taxon>Monogenea</taxon>
        <taxon>Monopisthocotylea</taxon>
        <taxon>Dactylogyridea</taxon>
        <taxon>Ancyrocephalidae</taxon>
        <taxon>Cichlidogyrus</taxon>
    </lineage>
</organism>
<gene>
    <name evidence="3" type="ORF">Ciccas_000898</name>
</gene>
<keyword evidence="1" id="KW-0472">Membrane</keyword>
<keyword evidence="1" id="KW-1133">Transmembrane helix</keyword>
<dbReference type="Pfam" id="PF06012">
    <property type="entry name" value="DUF908"/>
    <property type="match status" value="1"/>
</dbReference>
<protein>
    <recommendedName>
        <fullName evidence="2">DUF908 domain-containing protein</fullName>
    </recommendedName>
</protein>